<dbReference type="Pfam" id="PF00342">
    <property type="entry name" value="PGI"/>
    <property type="match status" value="1"/>
</dbReference>
<feature type="non-terminal residue" evidence="4">
    <location>
        <position position="1"/>
    </location>
</feature>
<organism evidence="4 5">
    <name type="scientific">Caligus rogercresseyi</name>
    <name type="common">Sea louse</name>
    <dbReference type="NCBI Taxonomy" id="217165"/>
    <lineage>
        <taxon>Eukaryota</taxon>
        <taxon>Metazoa</taxon>
        <taxon>Ecdysozoa</taxon>
        <taxon>Arthropoda</taxon>
        <taxon>Crustacea</taxon>
        <taxon>Multicrustacea</taxon>
        <taxon>Hexanauplia</taxon>
        <taxon>Copepoda</taxon>
        <taxon>Siphonostomatoida</taxon>
        <taxon>Caligidae</taxon>
        <taxon>Caligus</taxon>
    </lineage>
</organism>
<dbReference type="AlphaFoldDB" id="A0A7T8KLK5"/>
<dbReference type="Proteomes" id="UP000595437">
    <property type="component" value="Chromosome 2"/>
</dbReference>
<dbReference type="PANTHER" id="PTHR11469:SF1">
    <property type="entry name" value="GLUCOSE-6-PHOSPHATE ISOMERASE"/>
    <property type="match status" value="1"/>
</dbReference>
<evidence type="ECO:0000256" key="1">
    <source>
        <dbReference type="ARBA" id="ARBA00022432"/>
    </source>
</evidence>
<proteinExistence type="predicted"/>
<gene>
    <name evidence="4" type="ORF">FKW44_003382</name>
</gene>
<dbReference type="Gene3D" id="3.40.50.10490">
    <property type="entry name" value="Glucose-6-phosphate isomerase like protein, domain 1"/>
    <property type="match status" value="1"/>
</dbReference>
<dbReference type="EMBL" id="CP045891">
    <property type="protein sequence ID" value="QQP58153.1"/>
    <property type="molecule type" value="Genomic_DNA"/>
</dbReference>
<keyword evidence="3 4" id="KW-0413">Isomerase</keyword>
<dbReference type="GO" id="GO:0006094">
    <property type="term" value="P:gluconeogenesis"/>
    <property type="evidence" value="ECO:0007669"/>
    <property type="project" value="UniProtKB-KW"/>
</dbReference>
<name>A0A7T8KLK5_CALRO</name>
<keyword evidence="1" id="KW-0312">Gluconeogenesis</keyword>
<keyword evidence="5" id="KW-1185">Reference proteome</keyword>
<dbReference type="GO" id="GO:0006096">
    <property type="term" value="P:glycolytic process"/>
    <property type="evidence" value="ECO:0007669"/>
    <property type="project" value="UniProtKB-KW"/>
</dbReference>
<dbReference type="GO" id="GO:0004347">
    <property type="term" value="F:glucose-6-phosphate isomerase activity"/>
    <property type="evidence" value="ECO:0007669"/>
    <property type="project" value="InterPro"/>
</dbReference>
<dbReference type="InterPro" id="IPR001672">
    <property type="entry name" value="G6P_Isomerase"/>
</dbReference>
<evidence type="ECO:0000256" key="2">
    <source>
        <dbReference type="ARBA" id="ARBA00023152"/>
    </source>
</evidence>
<reference evidence="5" key="1">
    <citation type="submission" date="2021-01" db="EMBL/GenBank/DDBJ databases">
        <title>Caligus Genome Assembly.</title>
        <authorList>
            <person name="Gallardo-Escarate C."/>
        </authorList>
    </citation>
    <scope>NUCLEOTIDE SEQUENCE [LARGE SCALE GENOMIC DNA]</scope>
</reference>
<dbReference type="GO" id="GO:0051156">
    <property type="term" value="P:glucose 6-phosphate metabolic process"/>
    <property type="evidence" value="ECO:0007669"/>
    <property type="project" value="TreeGrafter"/>
</dbReference>
<dbReference type="OrthoDB" id="5831190at2759"/>
<protein>
    <submittedName>
        <fullName evidence="4">Glucose-6-phosphate isomerase</fullName>
    </submittedName>
</protein>
<dbReference type="PROSITE" id="PS51463">
    <property type="entry name" value="P_GLUCOSE_ISOMERASE_3"/>
    <property type="match status" value="1"/>
</dbReference>
<evidence type="ECO:0000313" key="5">
    <source>
        <dbReference type="Proteomes" id="UP000595437"/>
    </source>
</evidence>
<dbReference type="GO" id="GO:0097367">
    <property type="term" value="F:carbohydrate derivative binding"/>
    <property type="evidence" value="ECO:0007669"/>
    <property type="project" value="InterPro"/>
</dbReference>
<dbReference type="GO" id="GO:0048029">
    <property type="term" value="F:monosaccharide binding"/>
    <property type="evidence" value="ECO:0007669"/>
    <property type="project" value="TreeGrafter"/>
</dbReference>
<accession>A0A7T8KLK5</accession>
<evidence type="ECO:0000313" key="4">
    <source>
        <dbReference type="EMBL" id="QQP58153.1"/>
    </source>
</evidence>
<dbReference type="InterPro" id="IPR046348">
    <property type="entry name" value="SIS_dom_sf"/>
</dbReference>
<evidence type="ECO:0000256" key="3">
    <source>
        <dbReference type="ARBA" id="ARBA00023235"/>
    </source>
</evidence>
<dbReference type="PANTHER" id="PTHR11469">
    <property type="entry name" value="GLUCOSE-6-PHOSPHATE ISOMERASE"/>
    <property type="match status" value="1"/>
</dbReference>
<dbReference type="GO" id="GO:0005829">
    <property type="term" value="C:cytosol"/>
    <property type="evidence" value="ECO:0007669"/>
    <property type="project" value="TreeGrafter"/>
</dbReference>
<dbReference type="SUPFAM" id="SSF53697">
    <property type="entry name" value="SIS domain"/>
    <property type="match status" value="1"/>
</dbReference>
<sequence length="95" mass="10543">MLYDFSKNRVDDATLKLLVDLAKSRSVEKAREALFSGEKINFTENRAVLHVDGKDVMPGVNKVLDHMKEFCGQVIGGEWKGFSGKTITDVVTLAL</sequence>
<keyword evidence="2" id="KW-0324">Glycolysis</keyword>